<feature type="domain" description="Beta-lactamase-related" evidence="1">
    <location>
        <begin position="75"/>
        <end position="187"/>
    </location>
</feature>
<sequence length="419" mass="45253">MAAVSEVKGLSMSVADSWREVCDKVRKQFPGRLVDVRMLQHGASVRCLQASGSTEASPEAATPRYNMGCIQALPEAVVLELLFAEGIVDPAAPLGDYLPELVMSGGRPLTEGIRVRDVLSHATGYHTPSKLMESRSFEEVVLYLQNKVPAFPPGTVCSWNNLGRHILEELVRRTTGKDVSQLIQELLHDVSVSEAVVHREKSGWLDIELSLDELTTFISRTLGPGGVGSALMTRVADVSVPVVRRPVSSRSGYPVAYAHGIARYPDKLWGQNGVGSTYTLGVRFNQEVSFLNCLAVEAGPFARDLVLQLLAGAAGYIRDPSPVHAVGAIVDCDIASLAGNYIADGEERITVAVAHDRIACVVLRGDERIASIPLSLSENNILLADVRWSTLQIEFFPHPESGVACLVLGQVCYVKSDAL</sequence>
<dbReference type="InterPro" id="IPR012338">
    <property type="entry name" value="Beta-lactam/transpept-like"/>
</dbReference>
<accession>A0A147HS67</accession>
<dbReference type="AlphaFoldDB" id="A0A147HS67"/>
<dbReference type="Proteomes" id="UP000072867">
    <property type="component" value="Unassembled WGS sequence"/>
</dbReference>
<name>A0A147HS67_9SPHN</name>
<dbReference type="EMBL" id="LDTD01000162">
    <property type="protein sequence ID" value="KTT67005.1"/>
    <property type="molecule type" value="Genomic_DNA"/>
</dbReference>
<dbReference type="Pfam" id="PF00144">
    <property type="entry name" value="Beta-lactamase"/>
    <property type="match status" value="1"/>
</dbReference>
<organism evidence="2 3">
    <name type="scientific">Sphingomonas sanguinis</name>
    <dbReference type="NCBI Taxonomy" id="33051"/>
    <lineage>
        <taxon>Bacteria</taxon>
        <taxon>Pseudomonadati</taxon>
        <taxon>Pseudomonadota</taxon>
        <taxon>Alphaproteobacteria</taxon>
        <taxon>Sphingomonadales</taxon>
        <taxon>Sphingomonadaceae</taxon>
        <taxon>Sphingomonas</taxon>
    </lineage>
</organism>
<comment type="caution">
    <text evidence="2">The sequence shown here is derived from an EMBL/GenBank/DDBJ whole genome shotgun (WGS) entry which is preliminary data.</text>
</comment>
<dbReference type="Gene3D" id="3.40.710.10">
    <property type="entry name" value="DD-peptidase/beta-lactamase superfamily"/>
    <property type="match status" value="1"/>
</dbReference>
<protein>
    <recommendedName>
        <fullName evidence="1">Beta-lactamase-related domain-containing protein</fullName>
    </recommendedName>
</protein>
<gene>
    <name evidence="2" type="ORF">NS319_17425</name>
</gene>
<evidence type="ECO:0000313" key="2">
    <source>
        <dbReference type="EMBL" id="KTT67005.1"/>
    </source>
</evidence>
<evidence type="ECO:0000259" key="1">
    <source>
        <dbReference type="Pfam" id="PF00144"/>
    </source>
</evidence>
<reference evidence="2 3" key="1">
    <citation type="journal article" date="2016" name="Front. Microbiol.">
        <title>Genomic Resource of Rice Seed Associated Bacteria.</title>
        <authorList>
            <person name="Midha S."/>
            <person name="Bansal K."/>
            <person name="Sharma S."/>
            <person name="Kumar N."/>
            <person name="Patil P.P."/>
            <person name="Chaudhry V."/>
            <person name="Patil P.B."/>
        </authorList>
    </citation>
    <scope>NUCLEOTIDE SEQUENCE [LARGE SCALE GENOMIC DNA]</scope>
    <source>
        <strain evidence="2 3">NS319</strain>
    </source>
</reference>
<dbReference type="PATRIC" id="fig|33051.3.peg.1062"/>
<dbReference type="InterPro" id="IPR001466">
    <property type="entry name" value="Beta-lactam-related"/>
</dbReference>
<dbReference type="SUPFAM" id="SSF56601">
    <property type="entry name" value="beta-lactamase/transpeptidase-like"/>
    <property type="match status" value="1"/>
</dbReference>
<evidence type="ECO:0000313" key="3">
    <source>
        <dbReference type="Proteomes" id="UP000072867"/>
    </source>
</evidence>
<proteinExistence type="predicted"/>